<dbReference type="AlphaFoldDB" id="A0A835MD07"/>
<evidence type="ECO:0000313" key="4">
    <source>
        <dbReference type="Proteomes" id="UP000631114"/>
    </source>
</evidence>
<dbReference type="OrthoDB" id="1886686at2759"/>
<evidence type="ECO:0000259" key="2">
    <source>
        <dbReference type="Pfam" id="PF03101"/>
    </source>
</evidence>
<keyword evidence="4" id="KW-1185">Reference proteome</keyword>
<dbReference type="PANTHER" id="PTHR46328:SF39">
    <property type="entry name" value="PROTEIN FAR1-RELATED SEQUENCE 5-LIKE"/>
    <property type="match status" value="1"/>
</dbReference>
<evidence type="ECO:0000313" key="3">
    <source>
        <dbReference type="EMBL" id="KAF9619256.1"/>
    </source>
</evidence>
<name>A0A835MD07_9MAGN</name>
<sequence>MEVVDAIGADLLGTMLTKEVLPLYDTWVRIRKRQIQGEGGMAMMLAKRQKPGKWVVTKFGKKHNHPMVVNSNKEQPTPDEEDKKIQELSVELNRANIEGG</sequence>
<reference evidence="3 4" key="1">
    <citation type="submission" date="2020-10" db="EMBL/GenBank/DDBJ databases">
        <title>The Coptis chinensis genome and diversification of protoberbering-type alkaloids.</title>
        <authorList>
            <person name="Wang B."/>
            <person name="Shu S."/>
            <person name="Song C."/>
            <person name="Liu Y."/>
        </authorList>
    </citation>
    <scope>NUCLEOTIDE SEQUENCE [LARGE SCALE GENOMIC DNA]</scope>
    <source>
        <strain evidence="3">HL-2020</strain>
        <tissue evidence="3">Leaf</tissue>
    </source>
</reference>
<accession>A0A835MD07</accession>
<feature type="domain" description="FAR1" evidence="2">
    <location>
        <begin position="30"/>
        <end position="68"/>
    </location>
</feature>
<dbReference type="Pfam" id="PF03101">
    <property type="entry name" value="FAR1"/>
    <property type="match status" value="1"/>
</dbReference>
<dbReference type="InterPro" id="IPR004330">
    <property type="entry name" value="FAR1_DNA_bnd_dom"/>
</dbReference>
<dbReference type="EMBL" id="JADFTS010000002">
    <property type="protein sequence ID" value="KAF9619256.1"/>
    <property type="molecule type" value="Genomic_DNA"/>
</dbReference>
<feature type="region of interest" description="Disordered" evidence="1">
    <location>
        <begin position="65"/>
        <end position="84"/>
    </location>
</feature>
<organism evidence="3 4">
    <name type="scientific">Coptis chinensis</name>
    <dbReference type="NCBI Taxonomy" id="261450"/>
    <lineage>
        <taxon>Eukaryota</taxon>
        <taxon>Viridiplantae</taxon>
        <taxon>Streptophyta</taxon>
        <taxon>Embryophyta</taxon>
        <taxon>Tracheophyta</taxon>
        <taxon>Spermatophyta</taxon>
        <taxon>Magnoliopsida</taxon>
        <taxon>Ranunculales</taxon>
        <taxon>Ranunculaceae</taxon>
        <taxon>Coptidoideae</taxon>
        <taxon>Coptis</taxon>
    </lineage>
</organism>
<protein>
    <recommendedName>
        <fullName evidence="2">FAR1 domain-containing protein</fullName>
    </recommendedName>
</protein>
<evidence type="ECO:0000256" key="1">
    <source>
        <dbReference type="SAM" id="MobiDB-lite"/>
    </source>
</evidence>
<dbReference type="PANTHER" id="PTHR46328">
    <property type="entry name" value="FAR-RED IMPAIRED RESPONSIVE (FAR1) FAMILY PROTEIN-RELATED"/>
    <property type="match status" value="1"/>
</dbReference>
<proteinExistence type="predicted"/>
<comment type="caution">
    <text evidence="3">The sequence shown here is derived from an EMBL/GenBank/DDBJ whole genome shotgun (WGS) entry which is preliminary data.</text>
</comment>
<dbReference type="Proteomes" id="UP000631114">
    <property type="component" value="Unassembled WGS sequence"/>
</dbReference>
<gene>
    <name evidence="3" type="ORF">IFM89_005810</name>
</gene>